<feature type="binding site" evidence="1">
    <location>
        <position position="93"/>
    </location>
    <ligand>
        <name>phosphoenolpyruvate</name>
        <dbReference type="ChEBI" id="CHEBI:58702"/>
    </ligand>
</feature>
<keyword evidence="1" id="KW-0963">Cytoplasm</keyword>
<feature type="binding site" evidence="1">
    <location>
        <position position="21"/>
    </location>
    <ligand>
        <name>phosphoenolpyruvate</name>
        <dbReference type="ChEBI" id="CHEBI:58702"/>
    </ligand>
</feature>
<feature type="binding site" evidence="1">
    <location>
        <position position="314"/>
    </location>
    <ligand>
        <name>3-phosphoshikimate</name>
        <dbReference type="ChEBI" id="CHEBI:145989"/>
    </ligand>
</feature>
<gene>
    <name evidence="1 3" type="primary">aroA</name>
    <name evidence="3" type="ORF">KQI88_12705</name>
</gene>
<evidence type="ECO:0000259" key="2">
    <source>
        <dbReference type="Pfam" id="PF00275"/>
    </source>
</evidence>
<dbReference type="NCBIfam" id="TIGR01356">
    <property type="entry name" value="aroA"/>
    <property type="match status" value="1"/>
</dbReference>
<dbReference type="PANTHER" id="PTHR21090">
    <property type="entry name" value="AROM/DEHYDROQUINATE SYNTHASE"/>
    <property type="match status" value="1"/>
</dbReference>
<dbReference type="EMBL" id="JAHLQK010000005">
    <property type="protein sequence ID" value="MBU5677274.1"/>
    <property type="molecule type" value="Genomic_DNA"/>
</dbReference>
<dbReference type="PANTHER" id="PTHR21090:SF5">
    <property type="entry name" value="PENTAFUNCTIONAL AROM POLYPEPTIDE"/>
    <property type="match status" value="1"/>
</dbReference>
<comment type="catalytic activity">
    <reaction evidence="1">
        <text>3-phosphoshikimate + phosphoenolpyruvate = 5-O-(1-carboxyvinyl)-3-phosphoshikimate + phosphate</text>
        <dbReference type="Rhea" id="RHEA:21256"/>
        <dbReference type="ChEBI" id="CHEBI:43474"/>
        <dbReference type="ChEBI" id="CHEBI:57701"/>
        <dbReference type="ChEBI" id="CHEBI:58702"/>
        <dbReference type="ChEBI" id="CHEBI:145989"/>
        <dbReference type="EC" id="2.5.1.19"/>
    </reaction>
</comment>
<evidence type="ECO:0000313" key="3">
    <source>
        <dbReference type="EMBL" id="MBU5677274.1"/>
    </source>
</evidence>
<comment type="pathway">
    <text evidence="1">Metabolic intermediate biosynthesis; chorismate biosynthesis; chorismate from D-erythrose 4-phosphate and phosphoenolpyruvate: step 6/7.</text>
</comment>
<dbReference type="InterPro" id="IPR006264">
    <property type="entry name" value="EPSP_synthase"/>
</dbReference>
<dbReference type="Pfam" id="PF00275">
    <property type="entry name" value="EPSP_synthase"/>
    <property type="match status" value="1"/>
</dbReference>
<reference evidence="3 4" key="1">
    <citation type="submission" date="2021-06" db="EMBL/GenBank/DDBJ databases">
        <authorList>
            <person name="Sun Q."/>
            <person name="Li D."/>
        </authorList>
    </citation>
    <scope>NUCLEOTIDE SEQUENCE [LARGE SCALE GENOMIC DNA]</scope>
    <source>
        <strain evidence="3 4">MSJ-5</strain>
    </source>
</reference>
<feature type="binding site" evidence="1">
    <location>
        <position position="387"/>
    </location>
    <ligand>
        <name>phosphoenolpyruvate</name>
        <dbReference type="ChEBI" id="CHEBI:58702"/>
    </ligand>
</feature>
<keyword evidence="4" id="KW-1185">Reference proteome</keyword>
<comment type="caution">
    <text evidence="3">The sequence shown here is derived from an EMBL/GenBank/DDBJ whole genome shotgun (WGS) entry which is preliminary data.</text>
</comment>
<feature type="domain" description="Enolpyruvate transferase" evidence="2">
    <location>
        <begin position="6"/>
        <end position="422"/>
    </location>
</feature>
<feature type="binding site" evidence="1">
    <location>
        <position position="168"/>
    </location>
    <ligand>
        <name>phosphoenolpyruvate</name>
        <dbReference type="ChEBI" id="CHEBI:58702"/>
    </ligand>
</feature>
<feature type="binding site" evidence="1">
    <location>
        <position position="22"/>
    </location>
    <ligand>
        <name>3-phosphoshikimate</name>
        <dbReference type="ChEBI" id="CHEBI:145989"/>
    </ligand>
</feature>
<proteinExistence type="inferred from homology"/>
<comment type="subcellular location">
    <subcellularLocation>
        <location evidence="1">Cytoplasm</location>
    </subcellularLocation>
</comment>
<accession>A0ABS6G460</accession>
<dbReference type="InterPro" id="IPR023193">
    <property type="entry name" value="EPSP_synthase_CS"/>
</dbReference>
<name>A0ABS6G460_9FIRM</name>
<comment type="similarity">
    <text evidence="1">Belongs to the EPSP synthase family.</text>
</comment>
<feature type="binding site" evidence="1">
    <location>
        <position position="26"/>
    </location>
    <ligand>
        <name>3-phosphoshikimate</name>
        <dbReference type="ChEBI" id="CHEBI:145989"/>
    </ligand>
</feature>
<comment type="function">
    <text evidence="1">Catalyzes the transfer of the enolpyruvyl moiety of phosphoenolpyruvate (PEP) to the 5-hydroxyl of shikimate-3-phosphate (S3P) to produce enolpyruvyl shikimate-3-phosphate and inorganic phosphate.</text>
</comment>
<comment type="subunit">
    <text evidence="1">Monomer.</text>
</comment>
<keyword evidence="1 3" id="KW-0808">Transferase</keyword>
<dbReference type="HAMAP" id="MF_00210">
    <property type="entry name" value="EPSP_synth"/>
    <property type="match status" value="1"/>
</dbReference>
<feature type="binding site" evidence="1">
    <location>
        <position position="168"/>
    </location>
    <ligand>
        <name>3-phosphoshikimate</name>
        <dbReference type="ChEBI" id="CHEBI:145989"/>
    </ligand>
</feature>
<protein>
    <recommendedName>
        <fullName evidence="1">3-phosphoshikimate 1-carboxyvinyltransferase</fullName>
        <ecNumber evidence="1">2.5.1.19</ecNumber>
    </recommendedName>
    <alternativeName>
        <fullName evidence="1">5-enolpyruvylshikimate-3-phosphate synthase</fullName>
        <shortName evidence="1">EPSP synthase</shortName>
        <shortName evidence="1">EPSPS</shortName>
    </alternativeName>
</protein>
<keyword evidence="1" id="KW-0057">Aromatic amino acid biosynthesis</keyword>
<evidence type="ECO:0000256" key="1">
    <source>
        <dbReference type="HAMAP-Rule" id="MF_00210"/>
    </source>
</evidence>
<sequence length="427" mass="46171">MDLVVSKINKVIGKIAVSGDKSISHRSIMLGGIAENETHVHNLLLSEDVKNTINCLEKLGVIVERQNDITIVKGMPPEHYKPYYGQLDAGNSGTAVRLLLGLISGSSNSYCFTGDYSLKSRPMKRITDPLKEMGANISFVEKNNLLPIIIKGGNLQAINYKLPVASAQVKSAIILAGLQGTGTTVIEEPEVTRDHTEIMVNYFGGKIEKDDSFIKIEGRQKLVGNEVFVPGDISSAAFLIVLALISPKSELLIENVGLNPTRTGIIDALKSMGANIEIIFEKVSNGEKYGHIMVKNSNLTGTTIEGNIIPRLIDEIPILAVAATFAEGKTTIRNAEELKVKESNRIEMMVTQLGKMGAKIEETEDGMIIEGPTKLKGLVVDSGGDHRIAMALAIAGMMAEGQTKVLGSNCISISFPEFEDILKKIIK</sequence>
<feature type="active site" description="Proton acceptor" evidence="1">
    <location>
        <position position="314"/>
    </location>
</feature>
<feature type="binding site" evidence="1">
    <location>
        <position position="166"/>
    </location>
    <ligand>
        <name>3-phosphoshikimate</name>
        <dbReference type="ChEBI" id="CHEBI:145989"/>
    </ligand>
</feature>
<dbReference type="GO" id="GO:0003866">
    <property type="term" value="F:3-phosphoshikimate 1-carboxyvinyltransferase activity"/>
    <property type="evidence" value="ECO:0007669"/>
    <property type="project" value="UniProtKB-EC"/>
</dbReference>
<feature type="binding site" evidence="1">
    <location>
        <position position="345"/>
    </location>
    <ligand>
        <name>phosphoenolpyruvate</name>
        <dbReference type="ChEBI" id="CHEBI:58702"/>
    </ligand>
</feature>
<evidence type="ECO:0000313" key="4">
    <source>
        <dbReference type="Proteomes" id="UP000779508"/>
    </source>
</evidence>
<organism evidence="3 4">
    <name type="scientific">Alkaliphilus flagellatus</name>
    <dbReference type="NCBI Taxonomy" id="2841507"/>
    <lineage>
        <taxon>Bacteria</taxon>
        <taxon>Bacillati</taxon>
        <taxon>Bacillota</taxon>
        <taxon>Clostridia</taxon>
        <taxon>Peptostreptococcales</taxon>
        <taxon>Natronincolaceae</taxon>
        <taxon>Alkaliphilus</taxon>
    </lineage>
</organism>
<dbReference type="PROSITE" id="PS00104">
    <property type="entry name" value="EPSP_SYNTHASE_1"/>
    <property type="match status" value="1"/>
</dbReference>
<dbReference type="InterPro" id="IPR001986">
    <property type="entry name" value="Enolpyruvate_Tfrase_dom"/>
</dbReference>
<dbReference type="RefSeq" id="WP_216417919.1">
    <property type="nucleotide sequence ID" value="NZ_JAHLQK010000005.1"/>
</dbReference>
<feature type="binding site" evidence="1">
    <location>
        <position position="341"/>
    </location>
    <ligand>
        <name>3-phosphoshikimate</name>
        <dbReference type="ChEBI" id="CHEBI:145989"/>
    </ligand>
</feature>
<dbReference type="CDD" id="cd01556">
    <property type="entry name" value="EPSP_synthase"/>
    <property type="match status" value="1"/>
</dbReference>
<feature type="binding site" evidence="1">
    <location>
        <position position="21"/>
    </location>
    <ligand>
        <name>3-phosphoshikimate</name>
        <dbReference type="ChEBI" id="CHEBI:145989"/>
    </ligand>
</feature>
<feature type="binding site" evidence="1">
    <location>
        <position position="121"/>
    </location>
    <ligand>
        <name>phosphoenolpyruvate</name>
        <dbReference type="ChEBI" id="CHEBI:58702"/>
    </ligand>
</feature>
<dbReference type="PIRSF" id="PIRSF000505">
    <property type="entry name" value="EPSPS"/>
    <property type="match status" value="1"/>
</dbReference>
<dbReference type="Proteomes" id="UP000779508">
    <property type="component" value="Unassembled WGS sequence"/>
</dbReference>
<keyword evidence="1" id="KW-0028">Amino-acid biosynthesis</keyword>
<comment type="caution">
    <text evidence="1">Lacks conserved residue(s) required for the propagation of feature annotation.</text>
</comment>
<dbReference type="EC" id="2.5.1.19" evidence="1"/>